<dbReference type="Proteomes" id="UP000244193">
    <property type="component" value="Chromosome"/>
</dbReference>
<name>A0A2S0REJ6_9FLAO</name>
<keyword evidence="1" id="KW-0472">Membrane</keyword>
<dbReference type="EMBL" id="CP028811">
    <property type="protein sequence ID" value="AWA30367.1"/>
    <property type="molecule type" value="Genomic_DNA"/>
</dbReference>
<gene>
    <name evidence="2" type="ORF">HYN48_09850</name>
</gene>
<keyword evidence="1" id="KW-1133">Transmembrane helix</keyword>
<reference evidence="2 3" key="1">
    <citation type="submission" date="2018-04" db="EMBL/GenBank/DDBJ databases">
        <title>Genome sequencing of Flavobacterium sp. HYN0048.</title>
        <authorList>
            <person name="Yi H."/>
            <person name="Baek C."/>
        </authorList>
    </citation>
    <scope>NUCLEOTIDE SEQUENCE [LARGE SCALE GENOMIC DNA]</scope>
    <source>
        <strain evidence="2 3">HYN0048</strain>
    </source>
</reference>
<sequence>MAVIFKGEYVSFQIRLIKKVASILPILIIVFLKINYDDSNMIFAGYQNYLNLFLVACFFFGMYYHVRDIRTVVTEVTFSEDKLQVSGYDLNRKFEDTLAVNHTFIEIKSRSKSHLYIEIFADGKYFYINNYSRWENTVMSELLQEYRRRCDNKITGHSFPGLL</sequence>
<keyword evidence="1" id="KW-0812">Transmembrane</keyword>
<keyword evidence="3" id="KW-1185">Reference proteome</keyword>
<evidence type="ECO:0000313" key="2">
    <source>
        <dbReference type="EMBL" id="AWA30367.1"/>
    </source>
</evidence>
<evidence type="ECO:0000313" key="3">
    <source>
        <dbReference type="Proteomes" id="UP000244193"/>
    </source>
</evidence>
<dbReference type="RefSeq" id="WP_108371191.1">
    <property type="nucleotide sequence ID" value="NZ_CP028811.1"/>
</dbReference>
<dbReference type="OrthoDB" id="1364992at2"/>
<protein>
    <submittedName>
        <fullName evidence="2">Uncharacterized protein</fullName>
    </submittedName>
</protein>
<feature type="transmembrane region" description="Helical" evidence="1">
    <location>
        <begin position="48"/>
        <end position="66"/>
    </location>
</feature>
<organism evidence="2 3">
    <name type="scientific">Flavobacterium magnum</name>
    <dbReference type="NCBI Taxonomy" id="2162713"/>
    <lineage>
        <taxon>Bacteria</taxon>
        <taxon>Pseudomonadati</taxon>
        <taxon>Bacteroidota</taxon>
        <taxon>Flavobacteriia</taxon>
        <taxon>Flavobacteriales</taxon>
        <taxon>Flavobacteriaceae</taxon>
        <taxon>Flavobacterium</taxon>
    </lineage>
</organism>
<proteinExistence type="predicted"/>
<evidence type="ECO:0000256" key="1">
    <source>
        <dbReference type="SAM" id="Phobius"/>
    </source>
</evidence>
<feature type="transmembrane region" description="Helical" evidence="1">
    <location>
        <begin position="20"/>
        <end position="36"/>
    </location>
</feature>
<accession>A0A2S0REJ6</accession>
<dbReference type="KEGG" id="fmg:HYN48_09850"/>
<dbReference type="AlphaFoldDB" id="A0A2S0REJ6"/>